<organism evidence="1 2">
    <name type="scientific">Spirosoma linguale (strain ATCC 33905 / DSM 74 / LMG 10896 / Claus 1)</name>
    <dbReference type="NCBI Taxonomy" id="504472"/>
    <lineage>
        <taxon>Bacteria</taxon>
        <taxon>Pseudomonadati</taxon>
        <taxon>Bacteroidota</taxon>
        <taxon>Cytophagia</taxon>
        <taxon>Cytophagales</taxon>
        <taxon>Cytophagaceae</taxon>
        <taxon>Spirosoma</taxon>
    </lineage>
</organism>
<evidence type="ECO:0008006" key="3">
    <source>
        <dbReference type="Google" id="ProtNLM"/>
    </source>
</evidence>
<dbReference type="eggNOG" id="ENOG502Z872">
    <property type="taxonomic scope" value="Bacteria"/>
</dbReference>
<keyword evidence="2" id="KW-1185">Reference proteome</keyword>
<protein>
    <recommendedName>
        <fullName evidence="3">DUF4403 family protein</fullName>
    </recommendedName>
</protein>
<evidence type="ECO:0000313" key="2">
    <source>
        <dbReference type="Proteomes" id="UP000002028"/>
    </source>
</evidence>
<name>D2QP72_SPILD</name>
<sequence length="455" mass="50682">MKTPLQVLTGLGVLLLLVQCQKLKPEAPKAEGFDPPIQPTMSYLAGPITFQLSELKEKINAELDPVLIGKQTKDGKTKGIISFRVKRLGPVNVEYVDQQIKLSAPLQMWLTKPFSRDTTPPKEPFCALNVNFKTPISVTPNWRLGSRTTFTDYTWIVQPKIAGISLTNIVQNILDRHKTDIEMAIDSAVHTQLRLDEMVKPIWHDIQNPLLISKEYGLWLIPKPVSVAAGPVTGDARQLTTHIRIALQTQTELKPKEPEHPRTPLPILQKREQVSEVSDLNVLSFIPYADINRMLAITTNNKSKKLALGSLTIKEVSVYGGQRSLIIKADVSGLMDGTMYLRGRPVFDTLTNTLRVTNLDFDAETWSALSSSSNTVWHKGLRKLLENLLTIRLGDDIAKLPQTIDKAFEKGGPGKKTDLGIQSFRFVPQTIAIRPDGIQALIKVKSTVKVTVNQL</sequence>
<dbReference type="RefSeq" id="WP_012927901.1">
    <property type="nucleotide sequence ID" value="NC_013730.1"/>
</dbReference>
<accession>D2QP72</accession>
<dbReference type="EMBL" id="CP001769">
    <property type="protein sequence ID" value="ADB39380.1"/>
    <property type="molecule type" value="Genomic_DNA"/>
</dbReference>
<reference evidence="1 2" key="1">
    <citation type="journal article" date="2010" name="Stand. Genomic Sci.">
        <title>Complete genome sequence of Spirosoma linguale type strain (1).</title>
        <authorList>
            <person name="Lail K."/>
            <person name="Sikorski J."/>
            <person name="Saunders E."/>
            <person name="Lapidus A."/>
            <person name="Glavina Del Rio T."/>
            <person name="Copeland A."/>
            <person name="Tice H."/>
            <person name="Cheng J.-F."/>
            <person name="Lucas S."/>
            <person name="Nolan M."/>
            <person name="Bruce D."/>
            <person name="Goodwin L."/>
            <person name="Pitluck S."/>
            <person name="Ivanova N."/>
            <person name="Mavromatis K."/>
            <person name="Ovchinnikova G."/>
            <person name="Pati A."/>
            <person name="Chen A."/>
            <person name="Palaniappan K."/>
            <person name="Land M."/>
            <person name="Hauser L."/>
            <person name="Chang Y.-J."/>
            <person name="Jeffries C.D."/>
            <person name="Chain P."/>
            <person name="Brettin T."/>
            <person name="Detter J.C."/>
            <person name="Schuetze A."/>
            <person name="Rohde M."/>
            <person name="Tindall B.J."/>
            <person name="Goeker M."/>
            <person name="Bristow J."/>
            <person name="Eisen J.A."/>
            <person name="Markowitz V."/>
            <person name="Hugenholtz P."/>
            <person name="Kyrpides N.C."/>
            <person name="Klenk H.-P."/>
            <person name="Chen F."/>
        </authorList>
    </citation>
    <scope>NUCLEOTIDE SEQUENCE [LARGE SCALE GENOMIC DNA]</scope>
    <source>
        <strain evidence="2">ATCC 33905 / DSM 74 / LMG 10896 / Claus 1</strain>
    </source>
</reference>
<dbReference type="Proteomes" id="UP000002028">
    <property type="component" value="Chromosome"/>
</dbReference>
<dbReference type="Pfam" id="PF14356">
    <property type="entry name" value="DUF4403"/>
    <property type="match status" value="1"/>
</dbReference>
<dbReference type="InterPro" id="IPR025515">
    <property type="entry name" value="DUF4403"/>
</dbReference>
<evidence type="ECO:0000313" key="1">
    <source>
        <dbReference type="EMBL" id="ADB39380.1"/>
    </source>
</evidence>
<dbReference type="STRING" id="504472.Slin_3372"/>
<dbReference type="AlphaFoldDB" id="D2QP72"/>
<gene>
    <name evidence="1" type="ordered locus">Slin_3372</name>
</gene>
<dbReference type="HOGENOM" id="CLU_047106_0_0_10"/>
<dbReference type="KEGG" id="sli:Slin_3372"/>
<proteinExistence type="predicted"/>